<name>A0A2B7IYS1_CUTAC</name>
<evidence type="ECO:0000313" key="1">
    <source>
        <dbReference type="EMBL" id="AXM06665.1"/>
    </source>
</evidence>
<proteinExistence type="predicted"/>
<dbReference type="EMBL" id="MVCE01000002">
    <property type="protein sequence ID" value="PGF34891.1"/>
    <property type="molecule type" value="Genomic_DNA"/>
</dbReference>
<dbReference type="RefSeq" id="WP_002523094.1">
    <property type="nucleotide sequence ID" value="NZ_CAMHVY010000006.1"/>
</dbReference>
<dbReference type="Proteomes" id="UP000226191">
    <property type="component" value="Unassembled WGS sequence"/>
</dbReference>
<dbReference type="EMBL" id="CP031442">
    <property type="protein sequence ID" value="AXM06665.1"/>
    <property type="molecule type" value="Genomic_DNA"/>
</dbReference>
<sequence>MDIDVATADGAGMAVAMSGTRVAASIRGRFVMSIAGVSLVTKQTKCVQPFCCRLCQRLALNRTSFDVS</sequence>
<accession>A0A2B7IYS1</accession>
<reference evidence="1 4" key="2">
    <citation type="submission" date="2018-08" db="EMBL/GenBank/DDBJ databases">
        <title>Genome sequencing of Cutibacterium acnes KCOM 1315.</title>
        <authorList>
            <person name="Kook J.-K."/>
            <person name="Park S.-N."/>
            <person name="Lim Y.K."/>
        </authorList>
    </citation>
    <scope>NUCLEOTIDE SEQUENCE [LARGE SCALE GENOMIC DNA]</scope>
    <source>
        <strain evidence="1 4">KCOM 1315</strain>
    </source>
</reference>
<reference evidence="2 3" key="1">
    <citation type="submission" date="2017-02" db="EMBL/GenBank/DDBJ databases">
        <title>Prevalence of linear plasmids in Cutibacterium acnes isolates obtained from cancerous prostatic tissue.</title>
        <authorList>
            <person name="Davidsson S."/>
            <person name="Bruggemann H."/>
        </authorList>
    </citation>
    <scope>NUCLEOTIDE SEQUENCE [LARGE SCALE GENOMIC DNA]</scope>
    <source>
        <strain evidence="2 3">11-78</strain>
    </source>
</reference>
<evidence type="ECO:0000313" key="4">
    <source>
        <dbReference type="Proteomes" id="UP000256621"/>
    </source>
</evidence>
<protein>
    <submittedName>
        <fullName evidence="2">Uncharacterized protein</fullName>
    </submittedName>
</protein>
<dbReference type="Proteomes" id="UP000256621">
    <property type="component" value="Chromosome"/>
</dbReference>
<evidence type="ECO:0000313" key="3">
    <source>
        <dbReference type="Proteomes" id="UP000226191"/>
    </source>
</evidence>
<dbReference type="AlphaFoldDB" id="A0A2B7IYS1"/>
<organism evidence="2 3">
    <name type="scientific">Cutibacterium acnes</name>
    <name type="common">Propionibacterium acnes</name>
    <dbReference type="NCBI Taxonomy" id="1747"/>
    <lineage>
        <taxon>Bacteria</taxon>
        <taxon>Bacillati</taxon>
        <taxon>Actinomycetota</taxon>
        <taxon>Actinomycetes</taxon>
        <taxon>Propionibacteriales</taxon>
        <taxon>Propionibacteriaceae</taxon>
        <taxon>Cutibacterium</taxon>
    </lineage>
</organism>
<evidence type="ECO:0000313" key="2">
    <source>
        <dbReference type="EMBL" id="PGF34891.1"/>
    </source>
</evidence>
<gene>
    <name evidence="2" type="ORF">B1B09_04530</name>
    <name evidence="1" type="ORF">DXN06_05555</name>
</gene>